<evidence type="ECO:0000256" key="3">
    <source>
        <dbReference type="ARBA" id="ARBA00023125"/>
    </source>
</evidence>
<dbReference type="PANTHER" id="PTHR30346:SF0">
    <property type="entry name" value="HCA OPERON TRANSCRIPTIONAL ACTIVATOR HCAR"/>
    <property type="match status" value="1"/>
</dbReference>
<dbReference type="PRINTS" id="PR00039">
    <property type="entry name" value="HTHLYSR"/>
</dbReference>
<dbReference type="STRING" id="83767.SAMN05660652_01019"/>
<evidence type="ECO:0000256" key="2">
    <source>
        <dbReference type="ARBA" id="ARBA00023015"/>
    </source>
</evidence>
<dbReference type="PANTHER" id="PTHR30346">
    <property type="entry name" value="TRANSCRIPTIONAL DUAL REGULATOR HCAR-RELATED"/>
    <property type="match status" value="1"/>
</dbReference>
<keyword evidence="2" id="KW-0805">Transcription regulation</keyword>
<keyword evidence="7" id="KW-1185">Reference proteome</keyword>
<dbReference type="SUPFAM" id="SSF53850">
    <property type="entry name" value="Periplasmic binding protein-like II"/>
    <property type="match status" value="1"/>
</dbReference>
<dbReference type="Gene3D" id="3.40.190.10">
    <property type="entry name" value="Periplasmic binding protein-like II"/>
    <property type="match status" value="2"/>
</dbReference>
<keyword evidence="3" id="KW-0238">DNA-binding</keyword>
<dbReference type="Proteomes" id="UP000198607">
    <property type="component" value="Unassembled WGS sequence"/>
</dbReference>
<dbReference type="RefSeq" id="WP_091934646.1">
    <property type="nucleotide sequence ID" value="NZ_FNCY01000002.1"/>
</dbReference>
<evidence type="ECO:0000256" key="1">
    <source>
        <dbReference type="ARBA" id="ARBA00009437"/>
    </source>
</evidence>
<comment type="similarity">
    <text evidence="1">Belongs to the LysR transcriptional regulatory family.</text>
</comment>
<proteinExistence type="inferred from homology"/>
<gene>
    <name evidence="6" type="ORF">SAMN05660652_01019</name>
</gene>
<organism evidence="6 7">
    <name type="scientific">Propionivibrio dicarboxylicus</name>
    <dbReference type="NCBI Taxonomy" id="83767"/>
    <lineage>
        <taxon>Bacteria</taxon>
        <taxon>Pseudomonadati</taxon>
        <taxon>Pseudomonadota</taxon>
        <taxon>Betaproteobacteria</taxon>
        <taxon>Rhodocyclales</taxon>
        <taxon>Rhodocyclaceae</taxon>
        <taxon>Propionivibrio</taxon>
    </lineage>
</organism>
<dbReference type="Pfam" id="PF00126">
    <property type="entry name" value="HTH_1"/>
    <property type="match status" value="1"/>
</dbReference>
<evidence type="ECO:0000313" key="7">
    <source>
        <dbReference type="Proteomes" id="UP000198607"/>
    </source>
</evidence>
<dbReference type="EMBL" id="FNCY01000002">
    <property type="protein sequence ID" value="SDG96353.1"/>
    <property type="molecule type" value="Genomic_DNA"/>
</dbReference>
<protein>
    <submittedName>
        <fullName evidence="6">Transcriptional regulator, LysR family</fullName>
    </submittedName>
</protein>
<dbReference type="PROSITE" id="PS50931">
    <property type="entry name" value="HTH_LYSR"/>
    <property type="match status" value="1"/>
</dbReference>
<dbReference type="InterPro" id="IPR036388">
    <property type="entry name" value="WH-like_DNA-bd_sf"/>
</dbReference>
<dbReference type="InterPro" id="IPR036390">
    <property type="entry name" value="WH_DNA-bd_sf"/>
</dbReference>
<sequence>MELKLLRAFVVLSEELHFGHAAERLCIVQPALSMQLQKLERELGVTLFERDRHSVELTALGRTFLPEAQAILAQAERAVGLVKAADAGEVGVIRLGFVSSILPFYLPELIRRLRVRYPAIELELKDMPSPEQLLALRSNRIDIGFVRLPIDDRRVTTQTVLTESFVVALPDDHPLAQAEAITPAALADIPVFFLARRFAPGYYDEVMRAFRRAGYALQVAREFGEFTTMAALISAGMGIGILPKYAMSAKYDNVAIRPLTGPDLQARVGLAWTEPESRLKQAFLDVAGETAQALATTP</sequence>
<dbReference type="GO" id="GO:0032993">
    <property type="term" value="C:protein-DNA complex"/>
    <property type="evidence" value="ECO:0007669"/>
    <property type="project" value="TreeGrafter"/>
</dbReference>
<evidence type="ECO:0000259" key="5">
    <source>
        <dbReference type="PROSITE" id="PS50931"/>
    </source>
</evidence>
<dbReference type="OrthoDB" id="9157176at2"/>
<feature type="domain" description="HTH lysR-type" evidence="5">
    <location>
        <begin position="1"/>
        <end position="58"/>
    </location>
</feature>
<dbReference type="CDD" id="cd08414">
    <property type="entry name" value="PBP2_LTTR_aromatics_like"/>
    <property type="match status" value="1"/>
</dbReference>
<reference evidence="6 7" key="1">
    <citation type="submission" date="2016-10" db="EMBL/GenBank/DDBJ databases">
        <authorList>
            <person name="de Groot N.N."/>
        </authorList>
    </citation>
    <scope>NUCLEOTIDE SEQUENCE [LARGE SCALE GENOMIC DNA]</scope>
    <source>
        <strain evidence="6 7">DSM 5885</strain>
    </source>
</reference>
<accession>A0A1G7YIL2</accession>
<dbReference type="FunFam" id="1.10.10.10:FF:000001">
    <property type="entry name" value="LysR family transcriptional regulator"/>
    <property type="match status" value="1"/>
</dbReference>
<dbReference type="GO" id="GO:0003677">
    <property type="term" value="F:DNA binding"/>
    <property type="evidence" value="ECO:0007669"/>
    <property type="project" value="UniProtKB-KW"/>
</dbReference>
<name>A0A1G7YIL2_9RHOO</name>
<evidence type="ECO:0000256" key="4">
    <source>
        <dbReference type="ARBA" id="ARBA00023163"/>
    </source>
</evidence>
<dbReference type="Gene3D" id="1.10.10.10">
    <property type="entry name" value="Winged helix-like DNA-binding domain superfamily/Winged helix DNA-binding domain"/>
    <property type="match status" value="1"/>
</dbReference>
<dbReference type="AlphaFoldDB" id="A0A1G7YIL2"/>
<keyword evidence="4" id="KW-0804">Transcription</keyword>
<evidence type="ECO:0000313" key="6">
    <source>
        <dbReference type="EMBL" id="SDG96353.1"/>
    </source>
</evidence>
<dbReference type="SUPFAM" id="SSF46785">
    <property type="entry name" value="Winged helix' DNA-binding domain"/>
    <property type="match status" value="1"/>
</dbReference>
<dbReference type="InterPro" id="IPR005119">
    <property type="entry name" value="LysR_subst-bd"/>
</dbReference>
<dbReference type="InterPro" id="IPR000847">
    <property type="entry name" value="LysR_HTH_N"/>
</dbReference>
<dbReference type="GO" id="GO:0003700">
    <property type="term" value="F:DNA-binding transcription factor activity"/>
    <property type="evidence" value="ECO:0007669"/>
    <property type="project" value="InterPro"/>
</dbReference>
<dbReference type="Pfam" id="PF03466">
    <property type="entry name" value="LysR_substrate"/>
    <property type="match status" value="1"/>
</dbReference>